<proteinExistence type="predicted"/>
<dbReference type="EMBL" id="JAYMYS010000001">
    <property type="protein sequence ID" value="KAK7411531.1"/>
    <property type="molecule type" value="Genomic_DNA"/>
</dbReference>
<evidence type="ECO:0000313" key="2">
    <source>
        <dbReference type="Proteomes" id="UP001386955"/>
    </source>
</evidence>
<reference evidence="1 2" key="1">
    <citation type="submission" date="2024-01" db="EMBL/GenBank/DDBJ databases">
        <title>The genomes of 5 underutilized Papilionoideae crops provide insights into root nodulation and disease resistanc.</title>
        <authorList>
            <person name="Jiang F."/>
        </authorList>
    </citation>
    <scope>NUCLEOTIDE SEQUENCE [LARGE SCALE GENOMIC DNA]</scope>
    <source>
        <strain evidence="1">DUOXIRENSHENG_FW03</strain>
        <tissue evidence="1">Leaves</tissue>
    </source>
</reference>
<organism evidence="1 2">
    <name type="scientific">Psophocarpus tetragonolobus</name>
    <name type="common">Winged bean</name>
    <name type="synonym">Dolichos tetragonolobus</name>
    <dbReference type="NCBI Taxonomy" id="3891"/>
    <lineage>
        <taxon>Eukaryota</taxon>
        <taxon>Viridiplantae</taxon>
        <taxon>Streptophyta</taxon>
        <taxon>Embryophyta</taxon>
        <taxon>Tracheophyta</taxon>
        <taxon>Spermatophyta</taxon>
        <taxon>Magnoliopsida</taxon>
        <taxon>eudicotyledons</taxon>
        <taxon>Gunneridae</taxon>
        <taxon>Pentapetalae</taxon>
        <taxon>rosids</taxon>
        <taxon>fabids</taxon>
        <taxon>Fabales</taxon>
        <taxon>Fabaceae</taxon>
        <taxon>Papilionoideae</taxon>
        <taxon>50 kb inversion clade</taxon>
        <taxon>NPAAA clade</taxon>
        <taxon>indigoferoid/millettioid clade</taxon>
        <taxon>Phaseoleae</taxon>
        <taxon>Psophocarpus</taxon>
    </lineage>
</organism>
<keyword evidence="2" id="KW-1185">Reference proteome</keyword>
<comment type="caution">
    <text evidence="1">The sequence shown here is derived from an EMBL/GenBank/DDBJ whole genome shotgun (WGS) entry which is preliminary data.</text>
</comment>
<gene>
    <name evidence="1" type="ORF">VNO78_02965</name>
</gene>
<sequence length="108" mass="11846">MLSSSFPLSLTLHHHHHHYPLKPSVSRSSFIIVHHPLIHVHHHNQEPASSSHTIQVHKQAQEKVVDAKVKRQPMFAYAYELGLGGEGRGAVLAAINKGMAMIALSVGA</sequence>
<protein>
    <submittedName>
        <fullName evidence="1">Uncharacterized protein</fullName>
    </submittedName>
</protein>
<dbReference type="Proteomes" id="UP001386955">
    <property type="component" value="Unassembled WGS sequence"/>
</dbReference>
<evidence type="ECO:0000313" key="1">
    <source>
        <dbReference type="EMBL" id="KAK7411531.1"/>
    </source>
</evidence>
<accession>A0AAN9SZS6</accession>
<name>A0AAN9SZS6_PSOTE</name>
<dbReference type="AlphaFoldDB" id="A0AAN9SZS6"/>